<keyword evidence="2" id="KW-1185">Reference proteome</keyword>
<accession>A0ABN8KC22</accession>
<name>A0ABN8KC22_9HYPH</name>
<comment type="caution">
    <text evidence="1">The sequence shown here is derived from an EMBL/GenBank/DDBJ whole genome shotgun (WGS) entry which is preliminary data.</text>
</comment>
<sequence>MLAPEQVLAPQVPEQVLAPEQALVLQAPGQVLALQGPEQASAQRALAPAWWRPAVRQALALHRFFQKHSKRQ</sequence>
<organism evidence="1 2">
    <name type="scientific">Mesorhizobium ventifaucium</name>
    <dbReference type="NCBI Taxonomy" id="666020"/>
    <lineage>
        <taxon>Bacteria</taxon>
        <taxon>Pseudomonadati</taxon>
        <taxon>Pseudomonadota</taxon>
        <taxon>Alphaproteobacteria</taxon>
        <taxon>Hyphomicrobiales</taxon>
        <taxon>Phyllobacteriaceae</taxon>
        <taxon>Mesorhizobium</taxon>
    </lineage>
</organism>
<protein>
    <submittedName>
        <fullName evidence="1">Uncharacterized protein</fullName>
    </submittedName>
</protein>
<evidence type="ECO:0000313" key="1">
    <source>
        <dbReference type="EMBL" id="CAH2406988.1"/>
    </source>
</evidence>
<gene>
    <name evidence="1" type="ORF">MES4922_60037</name>
</gene>
<dbReference type="RefSeq" id="WP_254027787.1">
    <property type="nucleotide sequence ID" value="NZ_CAKXZS010000056.1"/>
</dbReference>
<dbReference type="EMBL" id="CAKXZS010000056">
    <property type="protein sequence ID" value="CAH2406988.1"/>
    <property type="molecule type" value="Genomic_DNA"/>
</dbReference>
<dbReference type="Proteomes" id="UP001152604">
    <property type="component" value="Unassembled WGS sequence"/>
</dbReference>
<reference evidence="1" key="1">
    <citation type="submission" date="2022-03" db="EMBL/GenBank/DDBJ databases">
        <authorList>
            <person name="Brunel B."/>
        </authorList>
    </citation>
    <scope>NUCLEOTIDE SEQUENCE</scope>
    <source>
        <strain evidence="1">STM4922sample</strain>
    </source>
</reference>
<evidence type="ECO:0000313" key="2">
    <source>
        <dbReference type="Proteomes" id="UP001152604"/>
    </source>
</evidence>
<proteinExistence type="predicted"/>